<protein>
    <recommendedName>
        <fullName evidence="7">Ribosomal RNA small subunit methyltransferase H</fullName>
        <ecNumber evidence="7">2.1.1.199</ecNumber>
    </recommendedName>
    <alternativeName>
        <fullName evidence="7">16S rRNA m(4)C1402 methyltransferase</fullName>
    </alternativeName>
    <alternativeName>
        <fullName evidence="7">rRNA (cytosine-N(4)-)-methyltransferase RsmH</fullName>
    </alternativeName>
</protein>
<dbReference type="STRING" id="1121387.GCA_000429885_00929"/>
<dbReference type="GO" id="GO:0070475">
    <property type="term" value="P:rRNA base methylation"/>
    <property type="evidence" value="ECO:0007669"/>
    <property type="project" value="UniProtKB-UniRule"/>
</dbReference>
<feature type="binding site" evidence="7">
    <location>
        <position position="113"/>
    </location>
    <ligand>
        <name>S-adenosyl-L-methionine</name>
        <dbReference type="ChEBI" id="CHEBI:59789"/>
    </ligand>
</feature>
<keyword evidence="2 7" id="KW-0963">Cytoplasm</keyword>
<feature type="binding site" evidence="7">
    <location>
        <begin position="46"/>
        <end position="48"/>
    </location>
    <ligand>
        <name>S-adenosyl-L-methionine</name>
        <dbReference type="ChEBI" id="CHEBI:59789"/>
    </ligand>
</feature>
<dbReference type="AlphaFoldDB" id="A0A239VGJ7"/>
<dbReference type="InterPro" id="IPR023397">
    <property type="entry name" value="SAM-dep_MeTrfase_MraW_recog"/>
</dbReference>
<feature type="binding site" evidence="7">
    <location>
        <position position="120"/>
    </location>
    <ligand>
        <name>S-adenosyl-L-methionine</name>
        <dbReference type="ChEBI" id="CHEBI:59789"/>
    </ligand>
</feature>
<evidence type="ECO:0000256" key="5">
    <source>
        <dbReference type="ARBA" id="ARBA00022679"/>
    </source>
</evidence>
<organism evidence="9 10">
    <name type="scientific">Dermatophilus congolensis</name>
    <dbReference type="NCBI Taxonomy" id="1863"/>
    <lineage>
        <taxon>Bacteria</taxon>
        <taxon>Bacillati</taxon>
        <taxon>Actinomycetota</taxon>
        <taxon>Actinomycetes</taxon>
        <taxon>Micrococcales</taxon>
        <taxon>Dermatophilaceae</taxon>
        <taxon>Dermatophilus</taxon>
    </lineage>
</organism>
<evidence type="ECO:0000256" key="1">
    <source>
        <dbReference type="ARBA" id="ARBA00010396"/>
    </source>
</evidence>
<comment type="function">
    <text evidence="7">Specifically methylates the N4 position of cytidine in position 1402 (C1402) of 16S rRNA.</text>
</comment>
<feature type="compositionally biased region" description="Polar residues" evidence="8">
    <location>
        <begin position="329"/>
        <end position="340"/>
    </location>
</feature>
<dbReference type="Proteomes" id="UP000242637">
    <property type="component" value="Chromosome 1"/>
</dbReference>
<keyword evidence="3 7" id="KW-0698">rRNA processing</keyword>
<dbReference type="GO" id="GO:0071424">
    <property type="term" value="F:rRNA (cytosine-N4-)-methyltransferase activity"/>
    <property type="evidence" value="ECO:0007669"/>
    <property type="project" value="UniProtKB-UniRule"/>
</dbReference>
<proteinExistence type="inferred from homology"/>
<keyword evidence="4 7" id="KW-0489">Methyltransferase</keyword>
<evidence type="ECO:0000256" key="7">
    <source>
        <dbReference type="HAMAP-Rule" id="MF_01007"/>
    </source>
</evidence>
<reference evidence="9 10" key="1">
    <citation type="submission" date="2017-06" db="EMBL/GenBank/DDBJ databases">
        <authorList>
            <consortium name="Pathogen Informatics"/>
        </authorList>
    </citation>
    <scope>NUCLEOTIDE SEQUENCE [LARGE SCALE GENOMIC DNA]</scope>
    <source>
        <strain evidence="9 10">NCTC13039</strain>
    </source>
</reference>
<dbReference type="Pfam" id="PF01795">
    <property type="entry name" value="Methyltransf_5"/>
    <property type="match status" value="1"/>
</dbReference>
<dbReference type="GO" id="GO:0005737">
    <property type="term" value="C:cytoplasm"/>
    <property type="evidence" value="ECO:0007669"/>
    <property type="project" value="UniProtKB-SubCell"/>
</dbReference>
<keyword evidence="6 7" id="KW-0949">S-adenosyl-L-methionine</keyword>
<evidence type="ECO:0000313" key="9">
    <source>
        <dbReference type="EMBL" id="SNV21182.1"/>
    </source>
</evidence>
<name>A0A239VGJ7_9MICO</name>
<evidence type="ECO:0000256" key="4">
    <source>
        <dbReference type="ARBA" id="ARBA00022603"/>
    </source>
</evidence>
<sequence length="348" mass="37832">MRHEDPASLHRPVMLHRVTEILLPALTGPEAADGTPVHVDGTCGMGGHIEAILEACPNAIAIGIDRDTEALELASSRLARFGDRFRPFHATYDKISDVITDAGFSHVNSILLDLGVSSLQLDADDRGFAYRVDAPLDMRMDQTTGPTAADLLNTLSADELTRILREYGEERFAGRIARRIVQARTDQLFTTSARLTQLIDQAIPAASSRTGGHPAKRTFQALRIAVNAELDSLAGALPESLRVLKLRGRAAVLSYHSLEDRMVKRVFTAAATSSAPPGLPVELPEHAPTHQLLTRGAEEPDSQAIAENSRAASARLRAACRIREGNRPQIVSAQTAFPTQRRSKGRHR</sequence>
<dbReference type="Gene3D" id="1.10.150.170">
    <property type="entry name" value="Putative methyltransferase TM0872, insert domain"/>
    <property type="match status" value="1"/>
</dbReference>
<dbReference type="OrthoDB" id="9806637at2"/>
<dbReference type="SUPFAM" id="SSF81799">
    <property type="entry name" value="Putative methyltransferase TM0872, insert domain"/>
    <property type="match status" value="1"/>
</dbReference>
<evidence type="ECO:0000256" key="6">
    <source>
        <dbReference type="ARBA" id="ARBA00022691"/>
    </source>
</evidence>
<evidence type="ECO:0000256" key="3">
    <source>
        <dbReference type="ARBA" id="ARBA00022552"/>
    </source>
</evidence>
<dbReference type="PANTHER" id="PTHR11265">
    <property type="entry name" value="S-ADENOSYL-METHYLTRANSFERASE MRAW"/>
    <property type="match status" value="1"/>
</dbReference>
<dbReference type="GeneID" id="63459392"/>
<dbReference type="SUPFAM" id="SSF53335">
    <property type="entry name" value="S-adenosyl-L-methionine-dependent methyltransferases"/>
    <property type="match status" value="1"/>
</dbReference>
<evidence type="ECO:0000256" key="2">
    <source>
        <dbReference type="ARBA" id="ARBA00022490"/>
    </source>
</evidence>
<feature type="binding site" evidence="7">
    <location>
        <position position="92"/>
    </location>
    <ligand>
        <name>S-adenosyl-L-methionine</name>
        <dbReference type="ChEBI" id="CHEBI:59789"/>
    </ligand>
</feature>
<dbReference type="EMBL" id="LT906453">
    <property type="protein sequence ID" value="SNV21182.1"/>
    <property type="molecule type" value="Genomic_DNA"/>
</dbReference>
<evidence type="ECO:0000313" key="10">
    <source>
        <dbReference type="Proteomes" id="UP000242637"/>
    </source>
</evidence>
<dbReference type="RefSeq" id="WP_051277434.1">
    <property type="nucleotide sequence ID" value="NZ_LT906453.1"/>
</dbReference>
<comment type="catalytic activity">
    <reaction evidence="7">
        <text>cytidine(1402) in 16S rRNA + S-adenosyl-L-methionine = N(4)-methylcytidine(1402) in 16S rRNA + S-adenosyl-L-homocysteine + H(+)</text>
        <dbReference type="Rhea" id="RHEA:42928"/>
        <dbReference type="Rhea" id="RHEA-COMP:10286"/>
        <dbReference type="Rhea" id="RHEA-COMP:10287"/>
        <dbReference type="ChEBI" id="CHEBI:15378"/>
        <dbReference type="ChEBI" id="CHEBI:57856"/>
        <dbReference type="ChEBI" id="CHEBI:59789"/>
        <dbReference type="ChEBI" id="CHEBI:74506"/>
        <dbReference type="ChEBI" id="CHEBI:82748"/>
        <dbReference type="EC" id="2.1.1.199"/>
    </reaction>
</comment>
<keyword evidence="5 7" id="KW-0808">Transferase</keyword>
<comment type="subcellular location">
    <subcellularLocation>
        <location evidence="7">Cytoplasm</location>
    </subcellularLocation>
</comment>
<dbReference type="PIRSF" id="PIRSF004486">
    <property type="entry name" value="MraW"/>
    <property type="match status" value="1"/>
</dbReference>
<dbReference type="PANTHER" id="PTHR11265:SF0">
    <property type="entry name" value="12S RRNA N4-METHYLCYTIDINE METHYLTRANSFERASE"/>
    <property type="match status" value="1"/>
</dbReference>
<dbReference type="KEGG" id="dco:SAMEA4475696_1160"/>
<dbReference type="NCBIfam" id="TIGR00006">
    <property type="entry name" value="16S rRNA (cytosine(1402)-N(4))-methyltransferase RsmH"/>
    <property type="match status" value="1"/>
</dbReference>
<dbReference type="FunFam" id="1.10.150.170:FF:000001">
    <property type="entry name" value="Ribosomal RNA small subunit methyltransferase H"/>
    <property type="match status" value="1"/>
</dbReference>
<evidence type="ECO:0000256" key="8">
    <source>
        <dbReference type="SAM" id="MobiDB-lite"/>
    </source>
</evidence>
<dbReference type="HAMAP" id="MF_01007">
    <property type="entry name" value="16SrRNA_methyltr_H"/>
    <property type="match status" value="1"/>
</dbReference>
<accession>A0A239VGJ7</accession>
<dbReference type="InterPro" id="IPR002903">
    <property type="entry name" value="RsmH"/>
</dbReference>
<dbReference type="EC" id="2.1.1.199" evidence="7"/>
<gene>
    <name evidence="7 9" type="primary">rsmH</name>
    <name evidence="9" type="ORF">SAMEA4475696_01160</name>
</gene>
<feature type="binding site" evidence="7">
    <location>
        <position position="65"/>
    </location>
    <ligand>
        <name>S-adenosyl-L-methionine</name>
        <dbReference type="ChEBI" id="CHEBI:59789"/>
    </ligand>
</feature>
<comment type="similarity">
    <text evidence="1 7">Belongs to the methyltransferase superfamily. RsmH family.</text>
</comment>
<keyword evidence="10" id="KW-1185">Reference proteome</keyword>
<dbReference type="Gene3D" id="3.40.50.150">
    <property type="entry name" value="Vaccinia Virus protein VP39"/>
    <property type="match status" value="1"/>
</dbReference>
<dbReference type="InterPro" id="IPR029063">
    <property type="entry name" value="SAM-dependent_MTases_sf"/>
</dbReference>
<feature type="region of interest" description="Disordered" evidence="8">
    <location>
        <begin position="327"/>
        <end position="348"/>
    </location>
</feature>